<evidence type="ECO:0000313" key="4">
    <source>
        <dbReference type="Proteomes" id="UP000002008"/>
    </source>
</evidence>
<feature type="signal peptide" evidence="1">
    <location>
        <begin position="1"/>
        <end position="30"/>
    </location>
</feature>
<dbReference type="InterPro" id="IPR046022">
    <property type="entry name" value="DUF5979"/>
</dbReference>
<dbReference type="EnsemblBacteria" id="ABY34871">
    <property type="protein sequence ID" value="ABY34871"/>
    <property type="gene ID" value="Caur_1653"/>
</dbReference>
<gene>
    <name evidence="3" type="ordered locus">Caur_1653</name>
</gene>
<dbReference type="InParanoid" id="A9WBR4"/>
<evidence type="ECO:0000313" key="3">
    <source>
        <dbReference type="EMBL" id="ABY34871.1"/>
    </source>
</evidence>
<name>A9WBR4_CHLAA</name>
<dbReference type="KEGG" id="cau:Caur_1653"/>
<evidence type="ECO:0000259" key="2">
    <source>
        <dbReference type="Pfam" id="PF19407"/>
    </source>
</evidence>
<dbReference type="PATRIC" id="fig|324602.8.peg.1892"/>
<reference evidence="4" key="1">
    <citation type="journal article" date="2011" name="BMC Genomics">
        <title>Complete genome sequence of the filamentous anoxygenic phototrophic bacterium Chloroflexus aurantiacus.</title>
        <authorList>
            <person name="Tang K.H."/>
            <person name="Barry K."/>
            <person name="Chertkov O."/>
            <person name="Dalin E."/>
            <person name="Han C.S."/>
            <person name="Hauser L.J."/>
            <person name="Honchak B.M."/>
            <person name="Karbach L.E."/>
            <person name="Land M.L."/>
            <person name="Lapidus A."/>
            <person name="Larimer F.W."/>
            <person name="Mikhailova N."/>
            <person name="Pitluck S."/>
            <person name="Pierson B.K."/>
            <person name="Blankenship R.E."/>
        </authorList>
    </citation>
    <scope>NUCLEOTIDE SEQUENCE [LARGE SCALE GENOMIC DNA]</scope>
    <source>
        <strain evidence="4">ATCC 29366 / DSM 635 / J-10-fl</strain>
    </source>
</reference>
<dbReference type="InterPro" id="IPR013783">
    <property type="entry name" value="Ig-like_fold"/>
</dbReference>
<proteinExistence type="predicted"/>
<feature type="chain" id="PRO_5002743917" evidence="1">
    <location>
        <begin position="31"/>
        <end position="625"/>
    </location>
</feature>
<dbReference type="Pfam" id="PF19407">
    <property type="entry name" value="DUF5979"/>
    <property type="match status" value="1"/>
</dbReference>
<dbReference type="Proteomes" id="UP000002008">
    <property type="component" value="Chromosome"/>
</dbReference>
<feature type="domain" description="DUF5979" evidence="2">
    <location>
        <begin position="260"/>
        <end position="345"/>
    </location>
</feature>
<evidence type="ECO:0000256" key="1">
    <source>
        <dbReference type="SAM" id="SignalP"/>
    </source>
</evidence>
<dbReference type="Gene3D" id="2.60.40.10">
    <property type="entry name" value="Immunoglobulins"/>
    <property type="match status" value="1"/>
</dbReference>
<keyword evidence="1" id="KW-0732">Signal</keyword>
<keyword evidence="4" id="KW-1185">Reference proteome</keyword>
<dbReference type="AlphaFoldDB" id="A9WBR4"/>
<protein>
    <submittedName>
        <fullName evidence="3">Cna B domain protein</fullName>
    </submittedName>
</protein>
<dbReference type="eggNOG" id="COG4932">
    <property type="taxonomic scope" value="Bacteria"/>
</dbReference>
<dbReference type="EMBL" id="CP000909">
    <property type="protein sequence ID" value="ABY34871.1"/>
    <property type="molecule type" value="Genomic_DNA"/>
</dbReference>
<dbReference type="HOGENOM" id="CLU_029907_0_0_0"/>
<organism evidence="3 4">
    <name type="scientific">Chloroflexus aurantiacus (strain ATCC 29366 / DSM 635 / J-10-fl)</name>
    <dbReference type="NCBI Taxonomy" id="324602"/>
    <lineage>
        <taxon>Bacteria</taxon>
        <taxon>Bacillati</taxon>
        <taxon>Chloroflexota</taxon>
        <taxon>Chloroflexia</taxon>
        <taxon>Chloroflexales</taxon>
        <taxon>Chloroflexineae</taxon>
        <taxon>Chloroflexaceae</taxon>
        <taxon>Chloroflexus</taxon>
    </lineage>
</organism>
<dbReference type="RefSeq" id="WP_012257525.1">
    <property type="nucleotide sequence ID" value="NC_010175.1"/>
</dbReference>
<sequence length="625" mass="66893">MNLFYRYRRMVWTFIVVLCLLGLTTTTALAIVVTPSAPDGWAPANVRADATVAITTAQPRSGNGSLEFTTNTITPGQDKADYEKRWNPVNFPNRTLAGLTALSYEYYRSSSSTTANHLAPVLRLYVGDANPLSPTFGKYALLIWEPVYNSAAPIPTDQWITQNILNGKFWMFVPSGQSIPSGVVQNFNSTLNDWITGSPLGQPGDPAPINIDQFSIVFGVNVGVGSGWGATFRGFVDNVTLQWGNDEVHANFEVDIRGELTVTKVVDWSGAPPVAGQTFEICITGPSYPSGNCQTTSGGNVTWSNLLIGDYTVTETDPGPAWDVSLPGTVSITDAQPVTVTVTNTLRPGSLNVNKTINWQGVTPTPTIFNICISGPSYPTPFCQTTSGGSLTFGPLVPGTYTVSESPGSDWIVTITGSPANVDPDQTAQVTVQNTYVGPALACPLLDDFNRANTTKGLGKNWTGATSTYRILSNQVQPFTTAGAIFWNKAPRTFGADQVACVKLTTIDPQGKHHSLILKAQATHNYARGMILVSYDAVNQQVVVESIQPGQNWTTHLTIPVTLANGDVLGARALADGSVRVYRNGVLIGATSTTSFFANRGGRIGVWYHKTANATFDDFGGGNTP</sequence>
<accession>A9WBR4</accession>